<feature type="region of interest" description="Disordered" evidence="1">
    <location>
        <begin position="1"/>
        <end position="29"/>
    </location>
</feature>
<dbReference type="AlphaFoldDB" id="A0AAV7VMZ1"/>
<evidence type="ECO:0000313" key="3">
    <source>
        <dbReference type="Proteomes" id="UP001066276"/>
    </source>
</evidence>
<feature type="region of interest" description="Disordered" evidence="1">
    <location>
        <begin position="45"/>
        <end position="153"/>
    </location>
</feature>
<proteinExistence type="predicted"/>
<feature type="compositionally biased region" description="Low complexity" evidence="1">
    <location>
        <begin position="99"/>
        <end position="110"/>
    </location>
</feature>
<evidence type="ECO:0000256" key="1">
    <source>
        <dbReference type="SAM" id="MobiDB-lite"/>
    </source>
</evidence>
<name>A0AAV7VMZ1_PLEWA</name>
<comment type="caution">
    <text evidence="2">The sequence shown here is derived from an EMBL/GenBank/DDBJ whole genome shotgun (WGS) entry which is preliminary data.</text>
</comment>
<evidence type="ECO:0000313" key="2">
    <source>
        <dbReference type="EMBL" id="KAJ1203029.1"/>
    </source>
</evidence>
<reference evidence="2" key="1">
    <citation type="journal article" date="2022" name="bioRxiv">
        <title>Sequencing and chromosome-scale assembly of the giantPleurodeles waltlgenome.</title>
        <authorList>
            <person name="Brown T."/>
            <person name="Elewa A."/>
            <person name="Iarovenko S."/>
            <person name="Subramanian E."/>
            <person name="Araus A.J."/>
            <person name="Petzold A."/>
            <person name="Susuki M."/>
            <person name="Suzuki K.-i.T."/>
            <person name="Hayashi T."/>
            <person name="Toyoda A."/>
            <person name="Oliveira C."/>
            <person name="Osipova E."/>
            <person name="Leigh N.D."/>
            <person name="Simon A."/>
            <person name="Yun M.H."/>
        </authorList>
    </citation>
    <scope>NUCLEOTIDE SEQUENCE</scope>
    <source>
        <strain evidence="2">20211129_DDA</strain>
        <tissue evidence="2">Liver</tissue>
    </source>
</reference>
<dbReference type="Proteomes" id="UP001066276">
    <property type="component" value="Chromosome 2_1"/>
</dbReference>
<sequence length="153" mass="16414">MGPPSQRRLSSLLDRPRGTPAPAVTSKVGRPCICGARLQAAVRRKATAWSCARPSLGPQPHGGVATRQDRRGPPQPAPPLTSCQRGRRENPSRPHSSFAAARRLQACRAASGTARHRQGPQHSTGSQGSESVNSWTGGDPVRSQRPPVRIRRN</sequence>
<accession>A0AAV7VMZ1</accession>
<organism evidence="2 3">
    <name type="scientific">Pleurodeles waltl</name>
    <name type="common">Iberian ribbed newt</name>
    <dbReference type="NCBI Taxonomy" id="8319"/>
    <lineage>
        <taxon>Eukaryota</taxon>
        <taxon>Metazoa</taxon>
        <taxon>Chordata</taxon>
        <taxon>Craniata</taxon>
        <taxon>Vertebrata</taxon>
        <taxon>Euteleostomi</taxon>
        <taxon>Amphibia</taxon>
        <taxon>Batrachia</taxon>
        <taxon>Caudata</taxon>
        <taxon>Salamandroidea</taxon>
        <taxon>Salamandridae</taxon>
        <taxon>Pleurodelinae</taxon>
        <taxon>Pleurodeles</taxon>
    </lineage>
</organism>
<gene>
    <name evidence="2" type="ORF">NDU88_006824</name>
</gene>
<feature type="compositionally biased region" description="Polar residues" evidence="1">
    <location>
        <begin position="120"/>
        <end position="136"/>
    </location>
</feature>
<keyword evidence="3" id="KW-1185">Reference proteome</keyword>
<protein>
    <submittedName>
        <fullName evidence="2">Uncharacterized protein</fullName>
    </submittedName>
</protein>
<dbReference type="EMBL" id="JANPWB010000003">
    <property type="protein sequence ID" value="KAJ1203029.1"/>
    <property type="molecule type" value="Genomic_DNA"/>
</dbReference>